<dbReference type="InterPro" id="IPR009057">
    <property type="entry name" value="Homeodomain-like_sf"/>
</dbReference>
<dbReference type="GO" id="GO:0043565">
    <property type="term" value="F:sequence-specific DNA binding"/>
    <property type="evidence" value="ECO:0007669"/>
    <property type="project" value="InterPro"/>
</dbReference>
<accession>A0A939BK68</accession>
<dbReference type="RefSeq" id="WP_204909383.1">
    <property type="nucleotide sequence ID" value="NZ_JACJLV010000032.1"/>
</dbReference>
<dbReference type="SUPFAM" id="SSF51182">
    <property type="entry name" value="RmlC-like cupins"/>
    <property type="match status" value="1"/>
</dbReference>
<evidence type="ECO:0000313" key="5">
    <source>
        <dbReference type="Proteomes" id="UP000713880"/>
    </source>
</evidence>
<proteinExistence type="predicted"/>
<dbReference type="SMART" id="SM00342">
    <property type="entry name" value="HTH_ARAC"/>
    <property type="match status" value="1"/>
</dbReference>
<dbReference type="InterPro" id="IPR014710">
    <property type="entry name" value="RmlC-like_jellyroll"/>
</dbReference>
<keyword evidence="3" id="KW-0804">Transcription</keyword>
<reference evidence="4" key="2">
    <citation type="journal article" date="2021" name="Sci. Rep.">
        <title>The distribution of antibiotic resistance genes in chicken gut microbiota commensals.</title>
        <authorList>
            <person name="Juricova H."/>
            <person name="Matiasovicova J."/>
            <person name="Kubasova T."/>
            <person name="Cejkova D."/>
            <person name="Rychlik I."/>
        </authorList>
    </citation>
    <scope>NUCLEOTIDE SEQUENCE</scope>
    <source>
        <strain evidence="4">An420c</strain>
    </source>
</reference>
<dbReference type="InterPro" id="IPR018060">
    <property type="entry name" value="HTH_AraC"/>
</dbReference>
<gene>
    <name evidence="4" type="ORF">H6A13_09705</name>
</gene>
<dbReference type="Gene3D" id="1.10.10.60">
    <property type="entry name" value="Homeodomain-like"/>
    <property type="match status" value="2"/>
</dbReference>
<sequence>MAMRLDHQLREQIFHKHTTFPITYFQDELAELPQFTGPLHWHPDFELASAEFSILEYQVGQQRILLEPGDSIFINRNVLHGVKQLDGSQTEPMPNIVFSGSAIAPENSIIFQKYIKPIALCDQMPFVVFRHNDLNQDEVNNWLKDIYSRLRRQENCFEMAVQRNLSKIFEYLFRNFECLPKTEVPRIQITAQIRIQKMLSYIYDNYSNAITLEDIANAANISRSEAGRCFKTYMECSPVDALIQYRLQIAHELLGDKSLTLEKISCACGFHSVRYFNRQFKKKYGHTPHELRKLGK</sequence>
<comment type="caution">
    <text evidence="4">The sequence shown here is derived from an EMBL/GenBank/DDBJ whole genome shotgun (WGS) entry which is preliminary data.</text>
</comment>
<dbReference type="Gene3D" id="2.60.120.10">
    <property type="entry name" value="Jelly Rolls"/>
    <property type="match status" value="1"/>
</dbReference>
<dbReference type="PANTHER" id="PTHR43280">
    <property type="entry name" value="ARAC-FAMILY TRANSCRIPTIONAL REGULATOR"/>
    <property type="match status" value="1"/>
</dbReference>
<dbReference type="InterPro" id="IPR011051">
    <property type="entry name" value="RmlC_Cupin_sf"/>
</dbReference>
<evidence type="ECO:0000256" key="2">
    <source>
        <dbReference type="ARBA" id="ARBA00023125"/>
    </source>
</evidence>
<keyword evidence="2" id="KW-0238">DNA-binding</keyword>
<dbReference type="Pfam" id="PF12833">
    <property type="entry name" value="HTH_18"/>
    <property type="match status" value="1"/>
</dbReference>
<dbReference type="AlphaFoldDB" id="A0A939BK68"/>
<dbReference type="Proteomes" id="UP000713880">
    <property type="component" value="Unassembled WGS sequence"/>
</dbReference>
<dbReference type="PROSITE" id="PS01124">
    <property type="entry name" value="HTH_ARAC_FAMILY_2"/>
    <property type="match status" value="1"/>
</dbReference>
<dbReference type="PANTHER" id="PTHR43280:SF2">
    <property type="entry name" value="HTH-TYPE TRANSCRIPTIONAL REGULATOR EXSA"/>
    <property type="match status" value="1"/>
</dbReference>
<organism evidence="4 5">
    <name type="scientific">Mordavella massiliensis</name>
    <dbReference type="NCBI Taxonomy" id="1871024"/>
    <lineage>
        <taxon>Bacteria</taxon>
        <taxon>Bacillati</taxon>
        <taxon>Bacillota</taxon>
        <taxon>Clostridia</taxon>
        <taxon>Eubacteriales</taxon>
        <taxon>Clostridiaceae</taxon>
        <taxon>Mordavella</taxon>
    </lineage>
</organism>
<reference evidence="4" key="1">
    <citation type="submission" date="2020-08" db="EMBL/GenBank/DDBJ databases">
        <authorList>
            <person name="Cejkova D."/>
            <person name="Kubasova T."/>
            <person name="Jahodarova E."/>
            <person name="Rychlik I."/>
        </authorList>
    </citation>
    <scope>NUCLEOTIDE SEQUENCE</scope>
    <source>
        <strain evidence="4">An420c</strain>
    </source>
</reference>
<dbReference type="EMBL" id="JACJLV010000032">
    <property type="protein sequence ID" value="MBM6827363.1"/>
    <property type="molecule type" value="Genomic_DNA"/>
</dbReference>
<dbReference type="PROSITE" id="PS00041">
    <property type="entry name" value="HTH_ARAC_FAMILY_1"/>
    <property type="match status" value="1"/>
</dbReference>
<dbReference type="GO" id="GO:0003700">
    <property type="term" value="F:DNA-binding transcription factor activity"/>
    <property type="evidence" value="ECO:0007669"/>
    <property type="project" value="InterPro"/>
</dbReference>
<evidence type="ECO:0000313" key="4">
    <source>
        <dbReference type="EMBL" id="MBM6827363.1"/>
    </source>
</evidence>
<dbReference type="InterPro" id="IPR018062">
    <property type="entry name" value="HTH_AraC-typ_CS"/>
</dbReference>
<name>A0A939BK68_9CLOT</name>
<evidence type="ECO:0000256" key="3">
    <source>
        <dbReference type="ARBA" id="ARBA00023163"/>
    </source>
</evidence>
<protein>
    <submittedName>
        <fullName evidence="4">AraC family transcriptional regulator</fullName>
    </submittedName>
</protein>
<dbReference type="SUPFAM" id="SSF46689">
    <property type="entry name" value="Homeodomain-like"/>
    <property type="match status" value="2"/>
</dbReference>
<evidence type="ECO:0000256" key="1">
    <source>
        <dbReference type="ARBA" id="ARBA00023015"/>
    </source>
</evidence>
<keyword evidence="1" id="KW-0805">Transcription regulation</keyword>
<keyword evidence="5" id="KW-1185">Reference proteome</keyword>